<dbReference type="SUPFAM" id="SSF81301">
    <property type="entry name" value="Nucleotidyltransferase"/>
    <property type="match status" value="1"/>
</dbReference>
<dbReference type="PANTHER" id="PTHR33933">
    <property type="entry name" value="NUCLEOTIDYLTRANSFERASE"/>
    <property type="match status" value="1"/>
</dbReference>
<dbReference type="InterPro" id="IPR002934">
    <property type="entry name" value="Polymerase_NTP_transf_dom"/>
</dbReference>
<dbReference type="Pfam" id="PF01909">
    <property type="entry name" value="NTP_transf_2"/>
    <property type="match status" value="1"/>
</dbReference>
<dbReference type="InterPro" id="IPR052548">
    <property type="entry name" value="Type_VII_TA_antitoxin"/>
</dbReference>
<comment type="caution">
    <text evidence="2">The sequence shown here is derived from an EMBL/GenBank/DDBJ whole genome shotgun (WGS) entry which is preliminary data.</text>
</comment>
<evidence type="ECO:0000313" key="3">
    <source>
        <dbReference type="Proteomes" id="UP000266287"/>
    </source>
</evidence>
<dbReference type="CDD" id="cd05403">
    <property type="entry name" value="NT_KNTase_like"/>
    <property type="match status" value="1"/>
</dbReference>
<dbReference type="GO" id="GO:0016779">
    <property type="term" value="F:nucleotidyltransferase activity"/>
    <property type="evidence" value="ECO:0007669"/>
    <property type="project" value="InterPro"/>
</dbReference>
<dbReference type="AlphaFoldDB" id="A0A399FWN5"/>
<proteinExistence type="predicted"/>
<keyword evidence="2" id="KW-0808">Transferase</keyword>
<evidence type="ECO:0000259" key="1">
    <source>
        <dbReference type="Pfam" id="PF01909"/>
    </source>
</evidence>
<organism evidence="2 3">
    <name type="scientific">candidate division NPL-UPA2 bacterium Unc8</name>
    <dbReference type="NCBI Taxonomy" id="1980939"/>
    <lineage>
        <taxon>Bacteria</taxon>
    </lineage>
</organism>
<gene>
    <name evidence="2" type="ORF">B9J77_04165</name>
</gene>
<dbReference type="PANTHER" id="PTHR33933:SF1">
    <property type="entry name" value="PROTEIN ADENYLYLTRANSFERASE MNTA-RELATED"/>
    <property type="match status" value="1"/>
</dbReference>
<dbReference type="InterPro" id="IPR043519">
    <property type="entry name" value="NT_sf"/>
</dbReference>
<accession>A0A399FWN5</accession>
<evidence type="ECO:0000313" key="2">
    <source>
        <dbReference type="EMBL" id="RIH99848.1"/>
    </source>
</evidence>
<dbReference type="Gene3D" id="3.30.460.10">
    <property type="entry name" value="Beta Polymerase, domain 2"/>
    <property type="match status" value="1"/>
</dbReference>
<dbReference type="EMBL" id="NDHY01000010">
    <property type="protein sequence ID" value="RIH99848.1"/>
    <property type="molecule type" value="Genomic_DNA"/>
</dbReference>
<dbReference type="Proteomes" id="UP000266287">
    <property type="component" value="Unassembled WGS sequence"/>
</dbReference>
<name>A0A399FWN5_UNCN2</name>
<sequence>MKKFSEWNKAAKQERILLTRCREHIRKIDPHTTVILYGSRARGDCDPESDYDLLVLVDKPVTLEQEDFIRRQLFPVEIETGHVFTVSVYSYQQWASSLYQAMPFHQNVEKYGVIL</sequence>
<protein>
    <submittedName>
        <fullName evidence="2">Nucleotidyltransferase domain-containing protein</fullName>
    </submittedName>
</protein>
<reference evidence="2 3" key="1">
    <citation type="submission" date="2018-08" db="EMBL/GenBank/DDBJ databases">
        <title>Draft genome of candidate division NPL-UPA2 bacterium Unc8 that adapted to ultra-basic serpentinizing groundwater.</title>
        <authorList>
            <person name="Ishii S."/>
            <person name="Suzuki S."/>
            <person name="Nealson K.H."/>
        </authorList>
    </citation>
    <scope>NUCLEOTIDE SEQUENCE [LARGE SCALE GENOMIC DNA]</scope>
    <source>
        <strain evidence="2">Unc8</strain>
    </source>
</reference>
<feature type="domain" description="Polymerase nucleotidyl transferase" evidence="1">
    <location>
        <begin position="20"/>
        <end position="79"/>
    </location>
</feature>